<dbReference type="PANTHER" id="PTHR31845:SF39">
    <property type="entry name" value="TRANSCRIPTION FACTOR PBCR-RELATED"/>
    <property type="match status" value="1"/>
</dbReference>
<dbReference type="Gene3D" id="4.10.240.10">
    <property type="entry name" value="Zn(2)-C6 fungal-type DNA-binding domain"/>
    <property type="match status" value="1"/>
</dbReference>
<dbReference type="AlphaFoldDB" id="A0A9W9L8Q2"/>
<reference evidence="10" key="1">
    <citation type="submission" date="2022-12" db="EMBL/GenBank/DDBJ databases">
        <authorList>
            <person name="Petersen C."/>
        </authorList>
    </citation>
    <scope>NUCLEOTIDE SEQUENCE</scope>
    <source>
        <strain evidence="10">IBT 21472</strain>
    </source>
</reference>
<keyword evidence="7" id="KW-0539">Nucleus</keyword>
<evidence type="ECO:0000256" key="3">
    <source>
        <dbReference type="ARBA" id="ARBA00022833"/>
    </source>
</evidence>
<evidence type="ECO:0000256" key="4">
    <source>
        <dbReference type="ARBA" id="ARBA00023015"/>
    </source>
</evidence>
<dbReference type="GO" id="GO:0000976">
    <property type="term" value="F:transcription cis-regulatory region binding"/>
    <property type="evidence" value="ECO:0007669"/>
    <property type="project" value="TreeGrafter"/>
</dbReference>
<dbReference type="InterPro" id="IPR001138">
    <property type="entry name" value="Zn2Cys6_DnaBD"/>
</dbReference>
<dbReference type="PANTHER" id="PTHR31845">
    <property type="entry name" value="FINGER DOMAIN PROTEIN, PUTATIVE-RELATED"/>
    <property type="match status" value="1"/>
</dbReference>
<proteinExistence type="predicted"/>
<sequence>MSDYPEPPSHMAMHSQGGASPDNRAEFPMRSHPAATSTEPEDHQVDLKRSRACEPCRQLKVRCDPDLNNLDAPCKRCAKARRTCIVTAPTRKRQKKTDSRVTELERKIDALTATLQQSHSNAIAMAPPAQQSQYFREEQPASGRWLSGDSHVAGNKRSHDELLASQYSLSDSPPTEQIHKPSVSKWRGPFAGETAPPKVEAANEFADVVDKGLIDIETANLAFDHYVNKMAVEMPMVVFRPETTMEDVRRDKPTLFLSIIATAVGKFNKDAQLPLVTETYKVIADRVIIKGEKSLELIQAILVSAIWYLPPDNLEELKFYQLIHMAVVLAMDIGLNRRLQGDLKPFARLRELLIKKPQGPNVDIQGPEARRTWLGCYFMAVQVTTALRRTHLVRWHPYMDDCLQVLETHPDALPSDRQVIWWAKLGFIMEESGVQLLSDDPDSTTSFADSKTRYTIKAFNNQLTQWKKDIPGDLFTIPLAHTFHVVNLFVHESAMSIDCKDSVIPYTPENSDLPASALAPLIDALTTCINAIHQSLDAILSVEPQRLTCLPTVSLARTSYPVVSLIKIYSLLTASESRIGQVIDMQSLKLEWYLEKVINHYRTAAALDAGRAPAKFGNIIMMLRNWFVKKKENGPALREIFGTEMRSDTQDDKPTPQQNQMKQGATPLDLLSEVATGNQSSRAQLNGSLMQRPPSGQGSLYSPATMTQNMSNSPTPGGTTYGPAEAPTTSWSTPSFTPSMSGHTDPNMGSRAYYQPFTPTERGALYTVPSTMGGTYVDMSVNMPLGQMSMQTGLGVEETFDPDNLFALGSMMDEGLFTFPSAFDGNFWL</sequence>
<gene>
    <name evidence="10" type="ORF">N7476_006898</name>
</gene>
<evidence type="ECO:0000256" key="8">
    <source>
        <dbReference type="SAM" id="Coils"/>
    </source>
</evidence>
<dbReference type="CDD" id="cd12148">
    <property type="entry name" value="fungal_TF_MHR"/>
    <property type="match status" value="1"/>
</dbReference>
<dbReference type="SUPFAM" id="SSF57701">
    <property type="entry name" value="Zn2/Cys6 DNA-binding domain"/>
    <property type="match status" value="1"/>
</dbReference>
<feature type="compositionally biased region" description="Low complexity" evidence="9">
    <location>
        <begin position="727"/>
        <end position="739"/>
    </location>
</feature>
<dbReference type="Proteomes" id="UP001147746">
    <property type="component" value="Unassembled WGS sequence"/>
</dbReference>
<evidence type="ECO:0000256" key="6">
    <source>
        <dbReference type="ARBA" id="ARBA00023163"/>
    </source>
</evidence>
<keyword evidence="11" id="KW-1185">Reference proteome</keyword>
<keyword evidence="6" id="KW-0804">Transcription</keyword>
<evidence type="ECO:0000256" key="5">
    <source>
        <dbReference type="ARBA" id="ARBA00023125"/>
    </source>
</evidence>
<feature type="region of interest" description="Disordered" evidence="9">
    <location>
        <begin position="131"/>
        <end position="153"/>
    </location>
</feature>
<dbReference type="OrthoDB" id="8062037at2759"/>
<evidence type="ECO:0000256" key="7">
    <source>
        <dbReference type="ARBA" id="ARBA00023242"/>
    </source>
</evidence>
<dbReference type="FunFam" id="4.10.240.10:FF:000003">
    <property type="entry name" value="C6 transcription factor (Leu3)"/>
    <property type="match status" value="1"/>
</dbReference>
<evidence type="ECO:0000313" key="10">
    <source>
        <dbReference type="EMBL" id="KAJ5311038.1"/>
    </source>
</evidence>
<dbReference type="CDD" id="cd00067">
    <property type="entry name" value="GAL4"/>
    <property type="match status" value="1"/>
</dbReference>
<dbReference type="GO" id="GO:0006351">
    <property type="term" value="P:DNA-templated transcription"/>
    <property type="evidence" value="ECO:0007669"/>
    <property type="project" value="InterPro"/>
</dbReference>
<dbReference type="GO" id="GO:0000981">
    <property type="term" value="F:DNA-binding transcription factor activity, RNA polymerase II-specific"/>
    <property type="evidence" value="ECO:0007669"/>
    <property type="project" value="InterPro"/>
</dbReference>
<dbReference type="PROSITE" id="PS00463">
    <property type="entry name" value="ZN2_CY6_FUNGAL_1"/>
    <property type="match status" value="1"/>
</dbReference>
<dbReference type="InterPro" id="IPR036864">
    <property type="entry name" value="Zn2-C6_fun-type_DNA-bd_sf"/>
</dbReference>
<feature type="region of interest" description="Disordered" evidence="9">
    <location>
        <begin position="686"/>
        <end position="743"/>
    </location>
</feature>
<dbReference type="SMART" id="SM00066">
    <property type="entry name" value="GAL4"/>
    <property type="match status" value="1"/>
</dbReference>
<comment type="caution">
    <text evidence="10">The sequence shown here is derived from an EMBL/GenBank/DDBJ whole genome shotgun (WGS) entry which is preliminary data.</text>
</comment>
<evidence type="ECO:0000313" key="11">
    <source>
        <dbReference type="Proteomes" id="UP001147746"/>
    </source>
</evidence>
<feature type="coiled-coil region" evidence="8">
    <location>
        <begin position="94"/>
        <end position="121"/>
    </location>
</feature>
<dbReference type="InterPro" id="IPR007219">
    <property type="entry name" value="XnlR_reg_dom"/>
</dbReference>
<keyword evidence="8" id="KW-0175">Coiled coil</keyword>
<accession>A0A9W9L8Q2</accession>
<dbReference type="GO" id="GO:0005634">
    <property type="term" value="C:nucleus"/>
    <property type="evidence" value="ECO:0007669"/>
    <property type="project" value="UniProtKB-SubCell"/>
</dbReference>
<dbReference type="EMBL" id="JAPZBO010000007">
    <property type="protein sequence ID" value="KAJ5311038.1"/>
    <property type="molecule type" value="Genomic_DNA"/>
</dbReference>
<organism evidence="10 11">
    <name type="scientific">Penicillium atrosanguineum</name>
    <dbReference type="NCBI Taxonomy" id="1132637"/>
    <lineage>
        <taxon>Eukaryota</taxon>
        <taxon>Fungi</taxon>
        <taxon>Dikarya</taxon>
        <taxon>Ascomycota</taxon>
        <taxon>Pezizomycotina</taxon>
        <taxon>Eurotiomycetes</taxon>
        <taxon>Eurotiomycetidae</taxon>
        <taxon>Eurotiales</taxon>
        <taxon>Aspergillaceae</taxon>
        <taxon>Penicillium</taxon>
    </lineage>
</organism>
<keyword evidence="4" id="KW-0805">Transcription regulation</keyword>
<evidence type="ECO:0000256" key="2">
    <source>
        <dbReference type="ARBA" id="ARBA00022723"/>
    </source>
</evidence>
<evidence type="ECO:0000256" key="9">
    <source>
        <dbReference type="SAM" id="MobiDB-lite"/>
    </source>
</evidence>
<keyword evidence="5" id="KW-0238">DNA-binding</keyword>
<dbReference type="GO" id="GO:0001216">
    <property type="term" value="F:DNA-binding transcription activator activity"/>
    <property type="evidence" value="ECO:0007669"/>
    <property type="project" value="UniProtKB-ARBA"/>
</dbReference>
<dbReference type="GO" id="GO:0008270">
    <property type="term" value="F:zinc ion binding"/>
    <property type="evidence" value="ECO:0007669"/>
    <property type="project" value="InterPro"/>
</dbReference>
<name>A0A9W9L8Q2_9EURO</name>
<comment type="subcellular location">
    <subcellularLocation>
        <location evidence="1">Nucleus</location>
    </subcellularLocation>
</comment>
<dbReference type="Pfam" id="PF04082">
    <property type="entry name" value="Fungal_trans"/>
    <property type="match status" value="1"/>
</dbReference>
<evidence type="ECO:0000256" key="1">
    <source>
        <dbReference type="ARBA" id="ARBA00004123"/>
    </source>
</evidence>
<feature type="compositionally biased region" description="Polar residues" evidence="9">
    <location>
        <begin position="686"/>
        <end position="718"/>
    </location>
</feature>
<keyword evidence="3" id="KW-0862">Zinc</keyword>
<reference evidence="10" key="2">
    <citation type="journal article" date="2023" name="IMA Fungus">
        <title>Comparative genomic study of the Penicillium genus elucidates a diverse pangenome and 15 lateral gene transfer events.</title>
        <authorList>
            <person name="Petersen C."/>
            <person name="Sorensen T."/>
            <person name="Nielsen M.R."/>
            <person name="Sondergaard T.E."/>
            <person name="Sorensen J.L."/>
            <person name="Fitzpatrick D.A."/>
            <person name="Frisvad J.C."/>
            <person name="Nielsen K.L."/>
        </authorList>
    </citation>
    <scope>NUCLEOTIDE SEQUENCE</scope>
    <source>
        <strain evidence="10">IBT 21472</strain>
    </source>
</reference>
<dbReference type="InterPro" id="IPR051089">
    <property type="entry name" value="prtT"/>
</dbReference>
<feature type="region of interest" description="Disordered" evidence="9">
    <location>
        <begin position="1"/>
        <end position="48"/>
    </location>
</feature>
<keyword evidence="2" id="KW-0479">Metal-binding</keyword>
<dbReference type="PROSITE" id="PS50048">
    <property type="entry name" value="ZN2_CY6_FUNGAL_2"/>
    <property type="match status" value="1"/>
</dbReference>
<protein>
    <submittedName>
        <fullName evidence="10">Uncharacterized protein</fullName>
    </submittedName>
</protein>
<dbReference type="Pfam" id="PF00172">
    <property type="entry name" value="Zn_clus"/>
    <property type="match status" value="1"/>
</dbReference>